<protein>
    <submittedName>
        <fullName evidence="2">Uncharacterized protein</fullName>
    </submittedName>
</protein>
<feature type="transmembrane region" description="Helical" evidence="1">
    <location>
        <begin position="136"/>
        <end position="154"/>
    </location>
</feature>
<evidence type="ECO:0000313" key="2">
    <source>
        <dbReference type="EMBL" id="NMO97699.1"/>
    </source>
</evidence>
<keyword evidence="1" id="KW-1133">Transmembrane helix</keyword>
<comment type="caution">
    <text evidence="2">The sequence shown here is derived from an EMBL/GenBank/DDBJ whole genome shotgun (WGS) entry which is preliminary data.</text>
</comment>
<dbReference type="EMBL" id="JABBPN010000021">
    <property type="protein sequence ID" value="NMO97699.1"/>
    <property type="molecule type" value="Genomic_DNA"/>
</dbReference>
<evidence type="ECO:0000256" key="1">
    <source>
        <dbReference type="SAM" id="Phobius"/>
    </source>
</evidence>
<name>A0A848MBT8_PAELE</name>
<organism evidence="2 3">
    <name type="scientific">Paenibacillus lemnae</name>
    <dbReference type="NCBI Taxonomy" id="1330551"/>
    <lineage>
        <taxon>Bacteria</taxon>
        <taxon>Bacillati</taxon>
        <taxon>Bacillota</taxon>
        <taxon>Bacilli</taxon>
        <taxon>Bacillales</taxon>
        <taxon>Paenibacillaceae</taxon>
        <taxon>Paenibacillus</taxon>
    </lineage>
</organism>
<sequence length="160" mass="18868">MKSKLQLFVSLTITFLIFKLGHSMTTTPGRPSGNGNPAILLFLPLFIMLIVLIVQWCKVLDHKKFHMRTLIILSVICIAHQVMGVYYQIIRYRSYRDYLAEVYKQQFGEIDWHYIHSITAGLSIHINNQFFNTNTYFMFVSFSLLIWSLSQIIMEIQKRR</sequence>
<accession>A0A848MBT8</accession>
<dbReference type="Proteomes" id="UP000565468">
    <property type="component" value="Unassembled WGS sequence"/>
</dbReference>
<keyword evidence="3" id="KW-1185">Reference proteome</keyword>
<reference evidence="2 3" key="1">
    <citation type="submission" date="2020-04" db="EMBL/GenBank/DDBJ databases">
        <title>Paenibacillus algicola sp. nov., a novel marine bacterium producing alginate lyase.</title>
        <authorList>
            <person name="Huang H."/>
        </authorList>
    </citation>
    <scope>NUCLEOTIDE SEQUENCE [LARGE SCALE GENOMIC DNA]</scope>
    <source>
        <strain evidence="2 3">L7-75</strain>
    </source>
</reference>
<proteinExistence type="predicted"/>
<feature type="transmembrane region" description="Helical" evidence="1">
    <location>
        <begin position="69"/>
        <end position="89"/>
    </location>
</feature>
<dbReference type="AlphaFoldDB" id="A0A848MBT8"/>
<dbReference type="RefSeq" id="WP_169506474.1">
    <property type="nucleotide sequence ID" value="NZ_JABBPN010000021.1"/>
</dbReference>
<gene>
    <name evidence="2" type="ORF">HII30_18200</name>
</gene>
<evidence type="ECO:0000313" key="3">
    <source>
        <dbReference type="Proteomes" id="UP000565468"/>
    </source>
</evidence>
<keyword evidence="1" id="KW-0472">Membrane</keyword>
<keyword evidence="1" id="KW-0812">Transmembrane</keyword>
<feature type="transmembrane region" description="Helical" evidence="1">
    <location>
        <begin position="39"/>
        <end position="57"/>
    </location>
</feature>